<gene>
    <name evidence="2" type="ORF">NGRA_0055</name>
</gene>
<dbReference type="EMBL" id="SBJO01000002">
    <property type="protein sequence ID" value="KAF9765016.1"/>
    <property type="molecule type" value="Genomic_DNA"/>
</dbReference>
<feature type="transmembrane region" description="Helical" evidence="1">
    <location>
        <begin position="514"/>
        <end position="537"/>
    </location>
</feature>
<keyword evidence="1" id="KW-1133">Transmembrane helix</keyword>
<keyword evidence="1" id="KW-0812">Transmembrane</keyword>
<evidence type="ECO:0000313" key="3">
    <source>
        <dbReference type="Proteomes" id="UP000740883"/>
    </source>
</evidence>
<proteinExistence type="predicted"/>
<evidence type="ECO:0000313" key="2">
    <source>
        <dbReference type="EMBL" id="KAF9765016.1"/>
    </source>
</evidence>
<keyword evidence="3" id="KW-1185">Reference proteome</keyword>
<reference evidence="2 3" key="1">
    <citation type="journal article" date="2020" name="Genome Biol. Evol.">
        <title>Comparative genomics of strictly vertically transmitted, feminizing microsporidia endosymbionts of amphipod crustaceans.</title>
        <authorList>
            <person name="Cormier A."/>
            <person name="Chebbi M.A."/>
            <person name="Giraud I."/>
            <person name="Wattier R."/>
            <person name="Teixeira M."/>
            <person name="Gilbert C."/>
            <person name="Rigaud T."/>
            <person name="Cordaux R."/>
        </authorList>
    </citation>
    <scope>NUCLEOTIDE SEQUENCE [LARGE SCALE GENOMIC DNA]</scope>
    <source>
        <strain evidence="2 3">Ou3-Ou53</strain>
    </source>
</reference>
<keyword evidence="1" id="KW-0472">Membrane</keyword>
<evidence type="ECO:0000256" key="1">
    <source>
        <dbReference type="SAM" id="Phobius"/>
    </source>
</evidence>
<accession>A0A9P6H138</accession>
<dbReference type="AlphaFoldDB" id="A0A9P6H138"/>
<protein>
    <submittedName>
        <fullName evidence="2">Uncharacterized protein</fullName>
    </submittedName>
</protein>
<organism evidence="2 3">
    <name type="scientific">Nosema granulosis</name>
    <dbReference type="NCBI Taxonomy" id="83296"/>
    <lineage>
        <taxon>Eukaryota</taxon>
        <taxon>Fungi</taxon>
        <taxon>Fungi incertae sedis</taxon>
        <taxon>Microsporidia</taxon>
        <taxon>Nosematidae</taxon>
        <taxon>Nosema</taxon>
    </lineage>
</organism>
<name>A0A9P6H138_9MICR</name>
<dbReference type="Proteomes" id="UP000740883">
    <property type="component" value="Unassembled WGS sequence"/>
</dbReference>
<sequence>MYLILAYVIQLICAMDIEHDNSYTFWIVGDKRIENVMIESSKNEYDIKFEQNKKVSNRLKRTTFLNNTILPLSYRISVTKIDRSSNFSTTLRFIGEKETTLFYCVLSSKSEDLYFWKDFKDRTIKIETIGNKFTQDDSNVLIVNIMDLSNEESKKFVSDAIYSNVRWFMNYFAKNIDSYKTKKKKFFETIKRITFSEDSYMILKHVFDINWAILEYIRSNMKVGSKHDSQLKNKHRNKFNINVFNYISGIKKTSMRKASIKKNEKYFSISTISNHSQDNLDEGKKRLETIFEEDENNSEKKDPVVRKIVPRGKPDKYLFMKKYRDELMDHYRTVIKQYFVRYLKLNDLSFIISQERDTEDIEITKENEKILAEKIFSTIAGANISRDEFKMVLKKQDGLKFLKIIKDLELAMVSVSNMLKNIEDFIEKYKGELKNDSGLDTFVEELKNDFKKCKDCLEKWKKISNFYKKQDIETVEDLIDKVLPENNYISEDAKKQVNFVPEENIIVDNNTRGLSFSVLIFHLIMAIVGICLFLYFYKRFKTSSS</sequence>
<comment type="caution">
    <text evidence="2">The sequence shown here is derived from an EMBL/GenBank/DDBJ whole genome shotgun (WGS) entry which is preliminary data.</text>
</comment>